<accession>A0A840F1V1</accession>
<proteinExistence type="predicted"/>
<dbReference type="EMBL" id="JACIFP010000001">
    <property type="protein sequence ID" value="MBB4137862.1"/>
    <property type="molecule type" value="Genomic_DNA"/>
</dbReference>
<dbReference type="AlphaFoldDB" id="A0A840F1V1"/>
<gene>
    <name evidence="1" type="ORF">BKA16_004414</name>
</gene>
<dbReference type="RefSeq" id="WP_183372681.1">
    <property type="nucleotide sequence ID" value="NZ_BAABHL010000001.1"/>
</dbReference>
<comment type="caution">
    <text evidence="1">The sequence shown here is derived from an EMBL/GenBank/DDBJ whole genome shotgun (WGS) entry which is preliminary data.</text>
</comment>
<evidence type="ECO:0000313" key="2">
    <source>
        <dbReference type="Proteomes" id="UP000551501"/>
    </source>
</evidence>
<name>A0A840F1V1_9ACTN</name>
<reference evidence="1 2" key="1">
    <citation type="submission" date="2020-08" db="EMBL/GenBank/DDBJ databases">
        <title>Sequencing the genomes of 1000 actinobacteria strains.</title>
        <authorList>
            <person name="Klenk H.-P."/>
        </authorList>
    </citation>
    <scope>NUCLEOTIDE SEQUENCE [LARGE SCALE GENOMIC DNA]</scope>
    <source>
        <strain evidence="1 2">DSM 45298</strain>
    </source>
</reference>
<protein>
    <submittedName>
        <fullName evidence="1">Putative ArsR family transcriptional regulator</fullName>
    </submittedName>
</protein>
<dbReference type="InterPro" id="IPR036390">
    <property type="entry name" value="WH_DNA-bd_sf"/>
</dbReference>
<organism evidence="1 2">
    <name type="scientific">Gordonia humi</name>
    <dbReference type="NCBI Taxonomy" id="686429"/>
    <lineage>
        <taxon>Bacteria</taxon>
        <taxon>Bacillati</taxon>
        <taxon>Actinomycetota</taxon>
        <taxon>Actinomycetes</taxon>
        <taxon>Mycobacteriales</taxon>
        <taxon>Gordoniaceae</taxon>
        <taxon>Gordonia</taxon>
    </lineage>
</organism>
<evidence type="ECO:0000313" key="1">
    <source>
        <dbReference type="EMBL" id="MBB4137862.1"/>
    </source>
</evidence>
<sequence>MQKPETTESTKTRQRDRVRDLLEASDVGLDATEVAEALGLHVTSARFHLNNLVASGDAVTEQLAPEGVGRPRVAYSVAPPAASDSLGHLLLMQLGTTATAREDSAATAGRAWSRRHGAASSQTALPDPVIAVQSALSDLGMAVTDIESDLESHRITVCSCPLPDLVGSLPEVARGTVRGVAEEALAGIAETFGIGHLVQATTPDDCSVTLRLTERPLLQNPR</sequence>
<dbReference type="SUPFAM" id="SSF46785">
    <property type="entry name" value="Winged helix' DNA-binding domain"/>
    <property type="match status" value="1"/>
</dbReference>
<dbReference type="Proteomes" id="UP000551501">
    <property type="component" value="Unassembled WGS sequence"/>
</dbReference>
<keyword evidence="2" id="KW-1185">Reference proteome</keyword>